<dbReference type="SUPFAM" id="SSF52172">
    <property type="entry name" value="CheY-like"/>
    <property type="match status" value="1"/>
</dbReference>
<feature type="domain" description="Response regulatory" evidence="3">
    <location>
        <begin position="30"/>
        <end position="161"/>
    </location>
</feature>
<keyword evidence="5" id="KW-1185">Reference proteome</keyword>
<dbReference type="PANTHER" id="PTHR43874:SF85">
    <property type="entry name" value="TWO-COMPONENT RESPONSE REGULATOR ORR2"/>
    <property type="match status" value="1"/>
</dbReference>
<organism evidence="4 5">
    <name type="scientific">Rhynchospora pubera</name>
    <dbReference type="NCBI Taxonomy" id="906938"/>
    <lineage>
        <taxon>Eukaryota</taxon>
        <taxon>Viridiplantae</taxon>
        <taxon>Streptophyta</taxon>
        <taxon>Embryophyta</taxon>
        <taxon>Tracheophyta</taxon>
        <taxon>Spermatophyta</taxon>
        <taxon>Magnoliopsida</taxon>
        <taxon>Liliopsida</taxon>
        <taxon>Poales</taxon>
        <taxon>Cyperaceae</taxon>
        <taxon>Cyperoideae</taxon>
        <taxon>Rhynchosporeae</taxon>
        <taxon>Rhynchospora</taxon>
    </lineage>
</organism>
<evidence type="ECO:0000259" key="3">
    <source>
        <dbReference type="PROSITE" id="PS50110"/>
    </source>
</evidence>
<dbReference type="GO" id="GO:0009736">
    <property type="term" value="P:cytokinin-activated signaling pathway"/>
    <property type="evidence" value="ECO:0007669"/>
    <property type="project" value="InterPro"/>
</dbReference>
<gene>
    <name evidence="4" type="ORF">LUZ62_090966</name>
</gene>
<dbReference type="Pfam" id="PF00072">
    <property type="entry name" value="Response_reg"/>
    <property type="match status" value="1"/>
</dbReference>
<dbReference type="AlphaFoldDB" id="A0AAV8CMA7"/>
<reference evidence="4" key="1">
    <citation type="submission" date="2022-08" db="EMBL/GenBank/DDBJ databases">
        <authorList>
            <person name="Marques A."/>
        </authorList>
    </citation>
    <scope>NUCLEOTIDE SEQUENCE</scope>
    <source>
        <strain evidence="4">RhyPub2mFocal</strain>
        <tissue evidence="4">Leaves</tissue>
    </source>
</reference>
<dbReference type="EMBL" id="JAMFTS010000005">
    <property type="protein sequence ID" value="KAJ4756561.1"/>
    <property type="molecule type" value="Genomic_DNA"/>
</dbReference>
<dbReference type="Gene3D" id="3.40.50.2300">
    <property type="match status" value="1"/>
</dbReference>
<feature type="modified residue" description="4-aspartylphosphate" evidence="2">
    <location>
        <position position="96"/>
    </location>
</feature>
<evidence type="ECO:0000256" key="2">
    <source>
        <dbReference type="PROSITE-ProRule" id="PRU00169"/>
    </source>
</evidence>
<dbReference type="PROSITE" id="PS50110">
    <property type="entry name" value="RESPONSE_REGULATORY"/>
    <property type="match status" value="1"/>
</dbReference>
<dbReference type="SMART" id="SM00448">
    <property type="entry name" value="REC"/>
    <property type="match status" value="1"/>
</dbReference>
<keyword evidence="1" id="KW-0902">Two-component regulatory system</keyword>
<dbReference type="InterPro" id="IPR045279">
    <property type="entry name" value="ARR-like"/>
</dbReference>
<evidence type="ECO:0000256" key="1">
    <source>
        <dbReference type="ARBA" id="ARBA00023012"/>
    </source>
</evidence>
<dbReference type="InterPro" id="IPR011006">
    <property type="entry name" value="CheY-like_superfamily"/>
</dbReference>
<proteinExistence type="predicted"/>
<evidence type="ECO:0000313" key="5">
    <source>
        <dbReference type="Proteomes" id="UP001140206"/>
    </source>
</evidence>
<evidence type="ECO:0000313" key="4">
    <source>
        <dbReference type="EMBL" id="KAJ4756561.1"/>
    </source>
</evidence>
<dbReference type="Proteomes" id="UP001140206">
    <property type="component" value="Chromosome 5"/>
</dbReference>
<sequence length="236" mass="26760">MELELELELTKEKQVEVEVETEIEMEMEIRVLVVDDSPIDRKIVEGLLKRNGNGCIKVIAVDSGTKAMELLQLNKQNAEPQSPASNEIKFDIILTDYCMPEMTGYDLLKAVKNFSRTIPVVIMSSENEPQRISRCKADGAEDFILKPLQTNDVQKLRNYANKSTKPSELKSGIKRKMISQLDLASAMNIAERKRHLSRVVMVLKSSSLDISPYFPLACKLVLLFYAMLCLSQLLHR</sequence>
<accession>A0AAV8CMA7</accession>
<keyword evidence="2" id="KW-0597">Phosphoprotein</keyword>
<comment type="caution">
    <text evidence="4">The sequence shown here is derived from an EMBL/GenBank/DDBJ whole genome shotgun (WGS) entry which is preliminary data.</text>
</comment>
<dbReference type="InterPro" id="IPR001789">
    <property type="entry name" value="Sig_transdc_resp-reg_receiver"/>
</dbReference>
<dbReference type="GO" id="GO:0000160">
    <property type="term" value="P:phosphorelay signal transduction system"/>
    <property type="evidence" value="ECO:0007669"/>
    <property type="project" value="UniProtKB-KW"/>
</dbReference>
<name>A0AAV8CMA7_9POAL</name>
<protein>
    <submittedName>
        <fullName evidence="4">Two-component response regulator-like protein</fullName>
    </submittedName>
</protein>
<dbReference type="PANTHER" id="PTHR43874">
    <property type="entry name" value="TWO-COMPONENT RESPONSE REGULATOR"/>
    <property type="match status" value="1"/>
</dbReference>